<accession>A0ACC0A1X2</accession>
<evidence type="ECO:0000313" key="1">
    <source>
        <dbReference type="EMBL" id="KAI5654164.1"/>
    </source>
</evidence>
<evidence type="ECO:0000313" key="2">
    <source>
        <dbReference type="Proteomes" id="UP001060085"/>
    </source>
</evidence>
<name>A0ACC0A1X2_CATRO</name>
<gene>
    <name evidence="1" type="ORF">M9H77_31351</name>
</gene>
<comment type="caution">
    <text evidence="1">The sequence shown here is derived from an EMBL/GenBank/DDBJ whole genome shotgun (WGS) entry which is preliminary data.</text>
</comment>
<keyword evidence="2" id="KW-1185">Reference proteome</keyword>
<organism evidence="1 2">
    <name type="scientific">Catharanthus roseus</name>
    <name type="common">Madagascar periwinkle</name>
    <name type="synonym">Vinca rosea</name>
    <dbReference type="NCBI Taxonomy" id="4058"/>
    <lineage>
        <taxon>Eukaryota</taxon>
        <taxon>Viridiplantae</taxon>
        <taxon>Streptophyta</taxon>
        <taxon>Embryophyta</taxon>
        <taxon>Tracheophyta</taxon>
        <taxon>Spermatophyta</taxon>
        <taxon>Magnoliopsida</taxon>
        <taxon>eudicotyledons</taxon>
        <taxon>Gunneridae</taxon>
        <taxon>Pentapetalae</taxon>
        <taxon>asterids</taxon>
        <taxon>lamiids</taxon>
        <taxon>Gentianales</taxon>
        <taxon>Apocynaceae</taxon>
        <taxon>Rauvolfioideae</taxon>
        <taxon>Vinceae</taxon>
        <taxon>Catharanthinae</taxon>
        <taxon>Catharanthus</taxon>
    </lineage>
</organism>
<reference evidence="2" key="1">
    <citation type="journal article" date="2023" name="Nat. Plants">
        <title>Single-cell RNA sequencing provides a high-resolution roadmap for understanding the multicellular compartmentation of specialized metabolism.</title>
        <authorList>
            <person name="Sun S."/>
            <person name="Shen X."/>
            <person name="Li Y."/>
            <person name="Li Y."/>
            <person name="Wang S."/>
            <person name="Li R."/>
            <person name="Zhang H."/>
            <person name="Shen G."/>
            <person name="Guo B."/>
            <person name="Wei J."/>
            <person name="Xu J."/>
            <person name="St-Pierre B."/>
            <person name="Chen S."/>
            <person name="Sun C."/>
        </authorList>
    </citation>
    <scope>NUCLEOTIDE SEQUENCE [LARGE SCALE GENOMIC DNA]</scope>
</reference>
<protein>
    <submittedName>
        <fullName evidence="1">Uncharacterized protein</fullName>
    </submittedName>
</protein>
<dbReference type="EMBL" id="CM044707">
    <property type="protein sequence ID" value="KAI5654164.1"/>
    <property type="molecule type" value="Genomic_DNA"/>
</dbReference>
<dbReference type="Proteomes" id="UP001060085">
    <property type="component" value="Linkage Group LG07"/>
</dbReference>
<proteinExistence type="predicted"/>
<sequence>MESEMRDITTMLDEVSTGPISKVRECRRLMKGILRPVLPEVLCALLKSPPKHAIMRGRRKTDSIKRDKSYWEHVSIAHRKIGKSSGSGSGSGSGSSSSSGRSSLSSVVNPCTTVTFPYINAFPGFVYEFIHSWKNVVGDGNYGFRVVANFLFGDENHWPKVHRRMTFDLQLHLNVYAYIQRTQWFDGPAPKEHWLKIPYHLYVIANTFNFCVVLIASLGSTIVLPLYSNSHSPSGILFIGYVSEQQHFIQLQLQDGCPLPPLNVQWEFHRDIQLSSWEEPCSVRIADWVRP</sequence>